<dbReference type="GO" id="GO:0043565">
    <property type="term" value="F:sequence-specific DNA binding"/>
    <property type="evidence" value="ECO:0007669"/>
    <property type="project" value="InterPro"/>
</dbReference>
<comment type="caution">
    <text evidence="6">The sequence shown here is derived from an EMBL/GenBank/DDBJ whole genome shotgun (WGS) entry which is preliminary data.</text>
</comment>
<keyword evidence="2" id="KW-0238">DNA-binding</keyword>
<sequence length="751" mass="87419">MAYLYGRYTVKKKSLYQKILLSLLLLIIMYTSLSVGIIFIKSKELMNYRIDSTQQSFLESSTKEMDTTLRIGVNLANQLKLNSDVNDFASMEEIDYYTITRVYQSLQDLGTAFSDFKYTIGLSKPDHELVITPNGTTSKQSFFDSLDLDREQMKQIASAQEQDRNFQLNLQYYDSKQYFTIVMNEKMNSGERISFYISYFKNSLLPNVTDEEGFGIVFGDESVSMHADEKESVHDIISLPVLKQLREDSRFSDFSSIKTSDNTIYMKHSNVLHDLYYVYSSDNAVLPVNQGINQIIWVGLISLILGGLLAFFAANRTYRPVKKLIRVFKENSVNDVEVQAGDELKYLEENYLAVKQNIHELQRIVEENNVPLKNDFLKKMMYGVLSKQAIEEGMEQYQLAFLNQPVRVAVIEFKDKFKVEKKIPSETIHLLKTQVLKYLKTELAIEFQLAIFEMDYLRFGTIIENVELEKVKKALQSAFLTIEVYSDITLIGFIGNVAEKQDSIKDSYADCVKLLEYRYALPEKSVVTMEDPLDIKETSYYYPIEKERELISYAVQGNKEKMLQTLDELLHHNMNRQLTVNNQEQFTQAIVSTIHRIVFMINEDVHKIFKDNILLTLLMCETPEQLATYMRDYFMQLLEYINQSKEEQDFAKKDELLEFVHQHYQEEISLQDLAGYLNLSTSYVSTLFKKITGENFKEYLNMYRIQVAKNLLKDKKYKISEVAESVGYTNINSFIRIFKKYEGTSPGKYES</sequence>
<evidence type="ECO:0000256" key="4">
    <source>
        <dbReference type="SAM" id="Phobius"/>
    </source>
</evidence>
<dbReference type="Pfam" id="PF12833">
    <property type="entry name" value="HTH_18"/>
    <property type="match status" value="1"/>
</dbReference>
<reference evidence="7" key="1">
    <citation type="submission" date="2017-11" db="EMBL/GenBank/DDBJ databases">
        <authorList>
            <person name="Zhu W."/>
        </authorList>
    </citation>
    <scope>NUCLEOTIDE SEQUENCE [LARGE SCALE GENOMIC DNA]</scope>
    <source>
        <strain evidence="7">CAU 1183</strain>
    </source>
</reference>
<dbReference type="Proteomes" id="UP000257143">
    <property type="component" value="Unassembled WGS sequence"/>
</dbReference>
<dbReference type="GO" id="GO:0003700">
    <property type="term" value="F:DNA-binding transcription factor activity"/>
    <property type="evidence" value="ECO:0007669"/>
    <property type="project" value="InterPro"/>
</dbReference>
<feature type="domain" description="HTH araC/xylS-type" evidence="5">
    <location>
        <begin position="654"/>
        <end position="751"/>
    </location>
</feature>
<dbReference type="OrthoDB" id="1975037at2"/>
<dbReference type="InterPro" id="IPR018060">
    <property type="entry name" value="HTH_AraC"/>
</dbReference>
<organism evidence="6 7">
    <name type="scientific">Oceanobacillus arenosus</name>
    <dbReference type="NCBI Taxonomy" id="1229153"/>
    <lineage>
        <taxon>Bacteria</taxon>
        <taxon>Bacillati</taxon>
        <taxon>Bacillota</taxon>
        <taxon>Bacilli</taxon>
        <taxon>Bacillales</taxon>
        <taxon>Bacillaceae</taxon>
        <taxon>Oceanobacillus</taxon>
    </lineage>
</organism>
<keyword evidence="4" id="KW-0472">Membrane</keyword>
<proteinExistence type="predicted"/>
<dbReference type="InterPro" id="IPR009057">
    <property type="entry name" value="Homeodomain-like_sf"/>
</dbReference>
<dbReference type="InterPro" id="IPR018062">
    <property type="entry name" value="HTH_AraC-typ_CS"/>
</dbReference>
<evidence type="ECO:0000256" key="3">
    <source>
        <dbReference type="ARBA" id="ARBA00023163"/>
    </source>
</evidence>
<dbReference type="SUPFAM" id="SSF46689">
    <property type="entry name" value="Homeodomain-like"/>
    <property type="match status" value="2"/>
</dbReference>
<dbReference type="InterPro" id="IPR020449">
    <property type="entry name" value="Tscrpt_reg_AraC-type_HTH"/>
</dbReference>
<feature type="transmembrane region" description="Helical" evidence="4">
    <location>
        <begin position="20"/>
        <end position="40"/>
    </location>
</feature>
<evidence type="ECO:0000313" key="7">
    <source>
        <dbReference type="Proteomes" id="UP000257143"/>
    </source>
</evidence>
<dbReference type="PRINTS" id="PR00032">
    <property type="entry name" value="HTHARAC"/>
</dbReference>
<dbReference type="AlphaFoldDB" id="A0A3D8Q2N3"/>
<name>A0A3D8Q2N3_9BACI</name>
<dbReference type="Gene3D" id="1.10.10.60">
    <property type="entry name" value="Homeodomain-like"/>
    <property type="match status" value="2"/>
</dbReference>
<evidence type="ECO:0000259" key="5">
    <source>
        <dbReference type="PROSITE" id="PS01124"/>
    </source>
</evidence>
<keyword evidence="4" id="KW-1133">Transmembrane helix</keyword>
<dbReference type="PANTHER" id="PTHR43280:SF28">
    <property type="entry name" value="HTH-TYPE TRANSCRIPTIONAL ACTIVATOR RHAS"/>
    <property type="match status" value="1"/>
</dbReference>
<protein>
    <recommendedName>
        <fullName evidence="5">HTH araC/xylS-type domain-containing protein</fullName>
    </recommendedName>
</protein>
<evidence type="ECO:0000313" key="6">
    <source>
        <dbReference type="EMBL" id="RDW21315.1"/>
    </source>
</evidence>
<keyword evidence="3" id="KW-0804">Transcription</keyword>
<evidence type="ECO:0000256" key="1">
    <source>
        <dbReference type="ARBA" id="ARBA00023015"/>
    </source>
</evidence>
<keyword evidence="1" id="KW-0805">Transcription regulation</keyword>
<gene>
    <name evidence="6" type="ORF">CWR48_02565</name>
</gene>
<keyword evidence="4" id="KW-0812">Transmembrane</keyword>
<keyword evidence="7" id="KW-1185">Reference proteome</keyword>
<evidence type="ECO:0000256" key="2">
    <source>
        <dbReference type="ARBA" id="ARBA00023125"/>
    </source>
</evidence>
<dbReference type="EMBL" id="PIOC01000003">
    <property type="protein sequence ID" value="RDW21315.1"/>
    <property type="molecule type" value="Genomic_DNA"/>
</dbReference>
<dbReference type="PANTHER" id="PTHR43280">
    <property type="entry name" value="ARAC-FAMILY TRANSCRIPTIONAL REGULATOR"/>
    <property type="match status" value="1"/>
</dbReference>
<dbReference type="PROSITE" id="PS01124">
    <property type="entry name" value="HTH_ARAC_FAMILY_2"/>
    <property type="match status" value="1"/>
</dbReference>
<accession>A0A3D8Q2N3</accession>
<dbReference type="PROSITE" id="PS00041">
    <property type="entry name" value="HTH_ARAC_FAMILY_1"/>
    <property type="match status" value="1"/>
</dbReference>
<feature type="transmembrane region" description="Helical" evidence="4">
    <location>
        <begin position="295"/>
        <end position="314"/>
    </location>
</feature>
<dbReference type="SMART" id="SM00342">
    <property type="entry name" value="HTH_ARAC"/>
    <property type="match status" value="1"/>
</dbReference>